<dbReference type="PROSITE" id="PS50931">
    <property type="entry name" value="HTH_LYSR"/>
    <property type="match status" value="1"/>
</dbReference>
<feature type="domain" description="HTH lysR-type" evidence="5">
    <location>
        <begin position="4"/>
        <end position="61"/>
    </location>
</feature>
<dbReference type="InterPro" id="IPR005119">
    <property type="entry name" value="LysR_subst-bd"/>
</dbReference>
<dbReference type="InterPro" id="IPR058163">
    <property type="entry name" value="LysR-type_TF_proteobact-type"/>
</dbReference>
<keyword evidence="3" id="KW-0238">DNA-binding</keyword>
<comment type="similarity">
    <text evidence="1">Belongs to the LysR transcriptional regulatory family.</text>
</comment>
<comment type="caution">
    <text evidence="6">The sequence shown here is derived from an EMBL/GenBank/DDBJ whole genome shotgun (WGS) entry which is preliminary data.</text>
</comment>
<dbReference type="Pfam" id="PF03466">
    <property type="entry name" value="LysR_substrate"/>
    <property type="match status" value="1"/>
</dbReference>
<accession>A0ABU8Z8J9</accession>
<dbReference type="Gene3D" id="1.10.10.10">
    <property type="entry name" value="Winged helix-like DNA-binding domain superfamily/Winged helix DNA-binding domain"/>
    <property type="match status" value="1"/>
</dbReference>
<evidence type="ECO:0000256" key="3">
    <source>
        <dbReference type="ARBA" id="ARBA00023125"/>
    </source>
</evidence>
<evidence type="ECO:0000256" key="2">
    <source>
        <dbReference type="ARBA" id="ARBA00023015"/>
    </source>
</evidence>
<proteinExistence type="inferred from homology"/>
<dbReference type="Proteomes" id="UP001334005">
    <property type="component" value="Unassembled WGS sequence"/>
</dbReference>
<evidence type="ECO:0000313" key="7">
    <source>
        <dbReference type="Proteomes" id="UP001334005"/>
    </source>
</evidence>
<dbReference type="PANTHER" id="PTHR30537">
    <property type="entry name" value="HTH-TYPE TRANSCRIPTIONAL REGULATOR"/>
    <property type="match status" value="1"/>
</dbReference>
<dbReference type="InterPro" id="IPR036390">
    <property type="entry name" value="WH_DNA-bd_sf"/>
</dbReference>
<organism evidence="6 7">
    <name type="scientific">Raoultella scottii</name>
    <dbReference type="NCBI Taxonomy" id="3040937"/>
    <lineage>
        <taxon>Bacteria</taxon>
        <taxon>Pseudomonadati</taxon>
        <taxon>Pseudomonadota</taxon>
        <taxon>Gammaproteobacteria</taxon>
        <taxon>Enterobacterales</taxon>
        <taxon>Enterobacteriaceae</taxon>
        <taxon>Klebsiella/Raoultella group</taxon>
        <taxon>Raoultella</taxon>
    </lineage>
</organism>
<name>A0ABU8Z8J9_9ENTR</name>
<reference evidence="6 7" key="1">
    <citation type="submission" date="2024-03" db="EMBL/GenBank/DDBJ databases">
        <title>Two novel Raoultella species associated with bleeding cankers of broadleaf hosts, Raoultella scottia sp. nov. and Raoultella lignicola sp. nov.</title>
        <authorList>
            <person name="Brady C.L."/>
        </authorList>
    </citation>
    <scope>NUCLEOTIDE SEQUENCE [LARGE SCALE GENOMIC DNA]</scope>
    <source>
        <strain evidence="6 7">BAC 10a-01-01</strain>
    </source>
</reference>
<evidence type="ECO:0000256" key="4">
    <source>
        <dbReference type="ARBA" id="ARBA00023163"/>
    </source>
</evidence>
<keyword evidence="2" id="KW-0805">Transcription regulation</keyword>
<dbReference type="Pfam" id="PF00126">
    <property type="entry name" value="HTH_1"/>
    <property type="match status" value="1"/>
</dbReference>
<sequence>MRKVTYSDLNIFLTIATCQNMSRAAKKLGVTPSSLSHFLRNIETRLGFRLFNRTTRSIALTDVGIYLFTRLTPIYQGIDDVLEELNVFRSTPSGVLRINAGRPSIQMVLLPIISRFISAYPEIHIEIVADDALVDVVSGGFDAGIRFGESLDADMNIIPIGPVMRSAVVATPDFFKRHPFPQHPQDLNVLPCIRLRFPGGKIYRWEFEREGESMSMDVRGPVTLDDMGLIAEASLSGYGLAYVFEELVKPFLDEGRLIRVLQDWCPQYPGLYLYYPGRHQQPAALKSFINFIIGSTDRH</sequence>
<protein>
    <submittedName>
        <fullName evidence="6">LysR family transcriptional regulator</fullName>
    </submittedName>
</protein>
<keyword evidence="7" id="KW-1185">Reference proteome</keyword>
<evidence type="ECO:0000256" key="1">
    <source>
        <dbReference type="ARBA" id="ARBA00009437"/>
    </source>
</evidence>
<dbReference type="PANTHER" id="PTHR30537:SF1">
    <property type="entry name" value="HTH-TYPE TRANSCRIPTIONAL REGULATOR PGRR"/>
    <property type="match status" value="1"/>
</dbReference>
<dbReference type="Gene3D" id="3.40.190.290">
    <property type="match status" value="1"/>
</dbReference>
<dbReference type="EMBL" id="JARXNH020000057">
    <property type="protein sequence ID" value="MEK0249894.1"/>
    <property type="molecule type" value="Genomic_DNA"/>
</dbReference>
<keyword evidence="4" id="KW-0804">Transcription</keyword>
<dbReference type="SUPFAM" id="SSF46785">
    <property type="entry name" value="Winged helix' DNA-binding domain"/>
    <property type="match status" value="1"/>
</dbReference>
<dbReference type="InterPro" id="IPR000847">
    <property type="entry name" value="LysR_HTH_N"/>
</dbReference>
<evidence type="ECO:0000259" key="5">
    <source>
        <dbReference type="PROSITE" id="PS50931"/>
    </source>
</evidence>
<evidence type="ECO:0000313" key="6">
    <source>
        <dbReference type="EMBL" id="MEK0249894.1"/>
    </source>
</evidence>
<dbReference type="RefSeq" id="WP_331835199.1">
    <property type="nucleotide sequence ID" value="NZ_JARXNH020000057.1"/>
</dbReference>
<dbReference type="InterPro" id="IPR036388">
    <property type="entry name" value="WH-like_DNA-bd_sf"/>
</dbReference>
<gene>
    <name evidence="6" type="ORF">QFI66_017545</name>
</gene>
<dbReference type="CDD" id="cd08474">
    <property type="entry name" value="PBP2_CrgA_like_5"/>
    <property type="match status" value="1"/>
</dbReference>
<dbReference type="SUPFAM" id="SSF53850">
    <property type="entry name" value="Periplasmic binding protein-like II"/>
    <property type="match status" value="1"/>
</dbReference>